<reference evidence="1 2" key="1">
    <citation type="submission" date="2013-09" db="EMBL/GenBank/DDBJ databases">
        <title>Corchorus capsularis genome sequencing.</title>
        <authorList>
            <person name="Alam M."/>
            <person name="Haque M.S."/>
            <person name="Islam M.S."/>
            <person name="Emdad E.M."/>
            <person name="Islam M.M."/>
            <person name="Ahmed B."/>
            <person name="Halim A."/>
            <person name="Hossen Q.M.M."/>
            <person name="Hossain M.Z."/>
            <person name="Ahmed R."/>
            <person name="Khan M.M."/>
            <person name="Islam R."/>
            <person name="Rashid M.M."/>
            <person name="Khan S.A."/>
            <person name="Rahman M.S."/>
            <person name="Alam M."/>
        </authorList>
    </citation>
    <scope>NUCLEOTIDE SEQUENCE [LARGE SCALE GENOMIC DNA]</scope>
    <source>
        <strain evidence="2">cv. CVL-1</strain>
        <tissue evidence="1">Whole seedling</tissue>
    </source>
</reference>
<comment type="caution">
    <text evidence="1">The sequence shown here is derived from an EMBL/GenBank/DDBJ whole genome shotgun (WGS) entry which is preliminary data.</text>
</comment>
<sequence>MESKLKIELTPRCNHFPLLSHHLLKYTR</sequence>
<evidence type="ECO:0000313" key="2">
    <source>
        <dbReference type="Proteomes" id="UP000188268"/>
    </source>
</evidence>
<dbReference type="AlphaFoldDB" id="A0A1R3KU85"/>
<accession>A0A1R3KU85</accession>
<dbReference type="Proteomes" id="UP000188268">
    <property type="component" value="Unassembled WGS sequence"/>
</dbReference>
<organism evidence="1 2">
    <name type="scientific">Corchorus capsularis</name>
    <name type="common">Jute</name>
    <dbReference type="NCBI Taxonomy" id="210143"/>
    <lineage>
        <taxon>Eukaryota</taxon>
        <taxon>Viridiplantae</taxon>
        <taxon>Streptophyta</taxon>
        <taxon>Embryophyta</taxon>
        <taxon>Tracheophyta</taxon>
        <taxon>Spermatophyta</taxon>
        <taxon>Magnoliopsida</taxon>
        <taxon>eudicotyledons</taxon>
        <taxon>Gunneridae</taxon>
        <taxon>Pentapetalae</taxon>
        <taxon>rosids</taxon>
        <taxon>malvids</taxon>
        <taxon>Malvales</taxon>
        <taxon>Malvaceae</taxon>
        <taxon>Grewioideae</taxon>
        <taxon>Apeibeae</taxon>
        <taxon>Corchorus</taxon>
    </lineage>
</organism>
<proteinExistence type="predicted"/>
<gene>
    <name evidence="1" type="ORF">CCACVL1_00842</name>
</gene>
<evidence type="ECO:0000313" key="1">
    <source>
        <dbReference type="EMBL" id="OMP10626.1"/>
    </source>
</evidence>
<dbReference type="Gramene" id="OMP10626">
    <property type="protein sequence ID" value="OMP10626"/>
    <property type="gene ID" value="CCACVL1_00842"/>
</dbReference>
<dbReference type="EMBL" id="AWWV01002092">
    <property type="protein sequence ID" value="OMP10626.1"/>
    <property type="molecule type" value="Genomic_DNA"/>
</dbReference>
<protein>
    <submittedName>
        <fullName evidence="1">Uncharacterized protein</fullName>
    </submittedName>
</protein>
<keyword evidence="2" id="KW-1185">Reference proteome</keyword>
<name>A0A1R3KU85_COCAP</name>